<dbReference type="Proteomes" id="UP000189674">
    <property type="component" value="Chromosome"/>
</dbReference>
<protein>
    <submittedName>
        <fullName evidence="3">Flagellar motor switch protein FliM</fullName>
    </submittedName>
</protein>
<dbReference type="PANTHER" id="PTHR30034:SF6">
    <property type="entry name" value="YOP PROTEINS TRANSLOCATION PROTEIN Q"/>
    <property type="match status" value="1"/>
</dbReference>
<gene>
    <name evidence="3" type="ORF">STSP2_00069</name>
</gene>
<feature type="domain" description="Flagellar motor switch protein FliN-like C-terminal" evidence="2">
    <location>
        <begin position="249"/>
        <end position="319"/>
    </location>
</feature>
<dbReference type="InterPro" id="IPR036429">
    <property type="entry name" value="SpoA-like_sf"/>
</dbReference>
<dbReference type="EMBL" id="CP019791">
    <property type="protein sequence ID" value="AQT66931.1"/>
    <property type="molecule type" value="Genomic_DNA"/>
</dbReference>
<dbReference type="GO" id="GO:0003774">
    <property type="term" value="F:cytoskeletal motor activity"/>
    <property type="evidence" value="ECO:0007669"/>
    <property type="project" value="InterPro"/>
</dbReference>
<dbReference type="RefSeq" id="WP_146658785.1">
    <property type="nucleotide sequence ID" value="NZ_CP019791.1"/>
</dbReference>
<dbReference type="InterPro" id="IPR001172">
    <property type="entry name" value="FliN_T3SS_HrcQb"/>
</dbReference>
<comment type="similarity">
    <text evidence="1">Belongs to the FliN/MopA/SpaO family.</text>
</comment>
<keyword evidence="3" id="KW-0969">Cilium</keyword>
<proteinExistence type="inferred from homology"/>
<reference evidence="4" key="1">
    <citation type="submission" date="2017-02" db="EMBL/GenBank/DDBJ databases">
        <title>Comparative genomics and description of representatives of a novel lineage of planctomycetes thriving in anoxic sediments.</title>
        <authorList>
            <person name="Spring S."/>
            <person name="Bunk B."/>
            <person name="Sproer C."/>
        </authorList>
    </citation>
    <scope>NUCLEOTIDE SEQUENCE [LARGE SCALE GENOMIC DNA]</scope>
    <source>
        <strain evidence="4">ST-NAGAB-D1</strain>
    </source>
</reference>
<sequence length="330" mass="36904">MTEAMTENMISKDQLKALLAKAKQNLPVEEPDVDAVEYDWTRPHHFSTRHHRRLKEFTDELDIELAEQFMSVYSDEVTVTIPGIEEHFATKLQNIQNNTRGCHYLTFGEEGGAPIGMVILPKRSAVHWAAKILKDAIPENVDEAELSQLEMSLLTDHVKKIISVLSNCFTRHNLPALKSGHELTFEEWPLENITDFEEMSVLEFAVADGEEQTSASFAMLSRSFDSMFDISSEQKNLTAKQIQDLIVGHLNNIPLEMECQLGTASAAVADLMTVEEGDVLVLDQTVDAPVELKIDGSVFYHGKLGQSMNRYAVTITDIVKKPANSIIQTG</sequence>
<dbReference type="OrthoDB" id="9806941at2"/>
<accession>A0A1U9NG74</accession>
<dbReference type="PRINTS" id="PR00956">
    <property type="entry name" value="FLGMOTORFLIN"/>
</dbReference>
<keyword evidence="4" id="KW-1185">Reference proteome</keyword>
<evidence type="ECO:0000313" key="4">
    <source>
        <dbReference type="Proteomes" id="UP000189674"/>
    </source>
</evidence>
<dbReference type="GO" id="GO:0071978">
    <property type="term" value="P:bacterial-type flagellum-dependent swarming motility"/>
    <property type="evidence" value="ECO:0007669"/>
    <property type="project" value="TreeGrafter"/>
</dbReference>
<organism evidence="3 4">
    <name type="scientific">Anaerohalosphaera lusitana</name>
    <dbReference type="NCBI Taxonomy" id="1936003"/>
    <lineage>
        <taxon>Bacteria</taxon>
        <taxon>Pseudomonadati</taxon>
        <taxon>Planctomycetota</taxon>
        <taxon>Phycisphaerae</taxon>
        <taxon>Sedimentisphaerales</taxon>
        <taxon>Anaerohalosphaeraceae</taxon>
        <taxon>Anaerohalosphaera</taxon>
    </lineage>
</organism>
<dbReference type="PANTHER" id="PTHR30034">
    <property type="entry name" value="FLAGELLAR MOTOR SWITCH PROTEIN FLIM"/>
    <property type="match status" value="1"/>
</dbReference>
<dbReference type="KEGG" id="alus:STSP2_00069"/>
<evidence type="ECO:0000256" key="1">
    <source>
        <dbReference type="ARBA" id="ARBA00009226"/>
    </source>
</evidence>
<dbReference type="AlphaFoldDB" id="A0A1U9NG74"/>
<dbReference type="GO" id="GO:0009425">
    <property type="term" value="C:bacterial-type flagellum basal body"/>
    <property type="evidence" value="ECO:0007669"/>
    <property type="project" value="InterPro"/>
</dbReference>
<name>A0A1U9NG74_9BACT</name>
<dbReference type="STRING" id="1936003.STSP2_00069"/>
<dbReference type="InterPro" id="IPR001543">
    <property type="entry name" value="FliN-like_C"/>
</dbReference>
<dbReference type="GO" id="GO:0050918">
    <property type="term" value="P:positive chemotaxis"/>
    <property type="evidence" value="ECO:0007669"/>
    <property type="project" value="TreeGrafter"/>
</dbReference>
<evidence type="ECO:0000313" key="3">
    <source>
        <dbReference type="EMBL" id="AQT66931.1"/>
    </source>
</evidence>
<dbReference type="SUPFAM" id="SSF101801">
    <property type="entry name" value="Surface presentation of antigens (SPOA)"/>
    <property type="match status" value="1"/>
</dbReference>
<evidence type="ECO:0000259" key="2">
    <source>
        <dbReference type="Pfam" id="PF01052"/>
    </source>
</evidence>
<dbReference type="Gene3D" id="2.30.330.10">
    <property type="entry name" value="SpoA-like"/>
    <property type="match status" value="1"/>
</dbReference>
<dbReference type="Pfam" id="PF01052">
    <property type="entry name" value="FliMN_C"/>
    <property type="match status" value="1"/>
</dbReference>
<keyword evidence="3" id="KW-0282">Flagellum</keyword>
<keyword evidence="3" id="KW-0966">Cell projection</keyword>